<dbReference type="Pfam" id="PF05057">
    <property type="entry name" value="DUF676"/>
    <property type="match status" value="1"/>
</dbReference>
<dbReference type="GO" id="GO:0005739">
    <property type="term" value="C:mitochondrion"/>
    <property type="evidence" value="ECO:0007669"/>
    <property type="project" value="UniProtKB-SubCell"/>
</dbReference>
<dbReference type="GO" id="GO:0005783">
    <property type="term" value="C:endoplasmic reticulum"/>
    <property type="evidence" value="ECO:0007669"/>
    <property type="project" value="UniProtKB-SubCell"/>
</dbReference>
<evidence type="ECO:0000256" key="4">
    <source>
        <dbReference type="ARBA" id="ARBA00007920"/>
    </source>
</evidence>
<organism evidence="9 10">
    <name type="scientific">Apodospora peruviana</name>
    <dbReference type="NCBI Taxonomy" id="516989"/>
    <lineage>
        <taxon>Eukaryota</taxon>
        <taxon>Fungi</taxon>
        <taxon>Dikarya</taxon>
        <taxon>Ascomycota</taxon>
        <taxon>Pezizomycotina</taxon>
        <taxon>Sordariomycetes</taxon>
        <taxon>Sordariomycetidae</taxon>
        <taxon>Sordariales</taxon>
        <taxon>Lasiosphaeriaceae</taxon>
        <taxon>Apodospora</taxon>
    </lineage>
</organism>
<evidence type="ECO:0000256" key="3">
    <source>
        <dbReference type="ARBA" id="ARBA00004370"/>
    </source>
</evidence>
<name>A0AAE0M8N0_9PEZI</name>
<evidence type="ECO:0000313" key="9">
    <source>
        <dbReference type="EMBL" id="KAK3322970.1"/>
    </source>
</evidence>
<protein>
    <recommendedName>
        <fullName evidence="8">DUF676 domain-containing protein</fullName>
    </recommendedName>
</protein>
<keyword evidence="10" id="KW-1185">Reference proteome</keyword>
<dbReference type="InterPro" id="IPR029058">
    <property type="entry name" value="AB_hydrolase_fold"/>
</dbReference>
<sequence length="299" mass="33515">MPRKPPQSSPEREAIRREGLTVLHNPPDAGLDLVIIHGLNGTPYRTFCHELTGFFWPADLAKTLPTARIMVFGYMADISSGSSNSLGVYQHAESLLLHLRNNRVDSWQEKRPIVFLGHSLGGVVIKQALVISQSTDPHIFKSTKLIVFFGTPHRGSHVLDKSLTKVGLSVMKLASREVPKSVKTMLKPRANESFINNSDFMRVKGQISIVNFYEQVARHGLQDVVVDKDSAVFDSEWSENIPVARDHEHLVRFESAQDDAYNTLQQTLQRKITKLLEEIAESGKDGMIQQPTNTPFHGK</sequence>
<reference evidence="9" key="1">
    <citation type="journal article" date="2023" name="Mol. Phylogenet. Evol.">
        <title>Genome-scale phylogeny and comparative genomics of the fungal order Sordariales.</title>
        <authorList>
            <person name="Hensen N."/>
            <person name="Bonometti L."/>
            <person name="Westerberg I."/>
            <person name="Brannstrom I.O."/>
            <person name="Guillou S."/>
            <person name="Cros-Aarteil S."/>
            <person name="Calhoun S."/>
            <person name="Haridas S."/>
            <person name="Kuo A."/>
            <person name="Mondo S."/>
            <person name="Pangilinan J."/>
            <person name="Riley R."/>
            <person name="LaButti K."/>
            <person name="Andreopoulos B."/>
            <person name="Lipzen A."/>
            <person name="Chen C."/>
            <person name="Yan M."/>
            <person name="Daum C."/>
            <person name="Ng V."/>
            <person name="Clum A."/>
            <person name="Steindorff A."/>
            <person name="Ohm R.A."/>
            <person name="Martin F."/>
            <person name="Silar P."/>
            <person name="Natvig D.O."/>
            <person name="Lalanne C."/>
            <person name="Gautier V."/>
            <person name="Ament-Velasquez S.L."/>
            <person name="Kruys A."/>
            <person name="Hutchinson M.I."/>
            <person name="Powell A.J."/>
            <person name="Barry K."/>
            <person name="Miller A.N."/>
            <person name="Grigoriev I.V."/>
            <person name="Debuchy R."/>
            <person name="Gladieux P."/>
            <person name="Hiltunen Thoren M."/>
            <person name="Johannesson H."/>
        </authorList>
    </citation>
    <scope>NUCLEOTIDE SEQUENCE</scope>
    <source>
        <strain evidence="9">CBS 118394</strain>
    </source>
</reference>
<dbReference type="SUPFAM" id="SSF53474">
    <property type="entry name" value="alpha/beta-Hydrolases"/>
    <property type="match status" value="1"/>
</dbReference>
<keyword evidence="7" id="KW-0472">Membrane</keyword>
<evidence type="ECO:0000259" key="8">
    <source>
        <dbReference type="Pfam" id="PF05057"/>
    </source>
</evidence>
<dbReference type="InterPro" id="IPR007751">
    <property type="entry name" value="DUF676_lipase-like"/>
</dbReference>
<dbReference type="PANTHER" id="PTHR48182:SF2">
    <property type="entry name" value="PROTEIN SERAC1"/>
    <property type="match status" value="1"/>
</dbReference>
<evidence type="ECO:0000256" key="2">
    <source>
        <dbReference type="ARBA" id="ARBA00004240"/>
    </source>
</evidence>
<dbReference type="AlphaFoldDB" id="A0AAE0M8N0"/>
<comment type="subcellular location">
    <subcellularLocation>
        <location evidence="2">Endoplasmic reticulum</location>
    </subcellularLocation>
    <subcellularLocation>
        <location evidence="3">Membrane</location>
    </subcellularLocation>
    <subcellularLocation>
        <location evidence="1">Mitochondrion</location>
    </subcellularLocation>
</comment>
<evidence type="ECO:0000256" key="7">
    <source>
        <dbReference type="ARBA" id="ARBA00023136"/>
    </source>
</evidence>
<keyword evidence="6" id="KW-0496">Mitochondrion</keyword>
<proteinExistence type="inferred from homology"/>
<evidence type="ECO:0000256" key="1">
    <source>
        <dbReference type="ARBA" id="ARBA00004173"/>
    </source>
</evidence>
<evidence type="ECO:0000313" key="10">
    <source>
        <dbReference type="Proteomes" id="UP001283341"/>
    </source>
</evidence>
<dbReference type="PANTHER" id="PTHR48182">
    <property type="entry name" value="PROTEIN SERAC1"/>
    <property type="match status" value="1"/>
</dbReference>
<reference evidence="9" key="2">
    <citation type="submission" date="2023-06" db="EMBL/GenBank/DDBJ databases">
        <authorList>
            <consortium name="Lawrence Berkeley National Laboratory"/>
            <person name="Haridas S."/>
            <person name="Hensen N."/>
            <person name="Bonometti L."/>
            <person name="Westerberg I."/>
            <person name="Brannstrom I.O."/>
            <person name="Guillou S."/>
            <person name="Cros-Aarteil S."/>
            <person name="Calhoun S."/>
            <person name="Kuo A."/>
            <person name="Mondo S."/>
            <person name="Pangilinan J."/>
            <person name="Riley R."/>
            <person name="Labutti K."/>
            <person name="Andreopoulos B."/>
            <person name="Lipzen A."/>
            <person name="Chen C."/>
            <person name="Yanf M."/>
            <person name="Daum C."/>
            <person name="Ng V."/>
            <person name="Clum A."/>
            <person name="Steindorff A."/>
            <person name="Ohm R."/>
            <person name="Martin F."/>
            <person name="Silar P."/>
            <person name="Natvig D."/>
            <person name="Lalanne C."/>
            <person name="Gautier V."/>
            <person name="Ament-Velasquez S.L."/>
            <person name="Kruys A."/>
            <person name="Hutchinson M.I."/>
            <person name="Powell A.J."/>
            <person name="Barry K."/>
            <person name="Miller A.N."/>
            <person name="Grigoriev I.V."/>
            <person name="Debuchy R."/>
            <person name="Gladieux P."/>
            <person name="Thoren M.H."/>
            <person name="Johannesson H."/>
        </authorList>
    </citation>
    <scope>NUCLEOTIDE SEQUENCE</scope>
    <source>
        <strain evidence="9">CBS 118394</strain>
    </source>
</reference>
<comment type="similarity">
    <text evidence="4">Belongs to the putative lipase ROG1 family.</text>
</comment>
<keyword evidence="5" id="KW-0256">Endoplasmic reticulum</keyword>
<feature type="domain" description="DUF676" evidence="8">
    <location>
        <begin position="91"/>
        <end position="174"/>
    </location>
</feature>
<dbReference type="EMBL" id="JAUEDM010000003">
    <property type="protein sequence ID" value="KAK3322970.1"/>
    <property type="molecule type" value="Genomic_DNA"/>
</dbReference>
<dbReference type="Proteomes" id="UP001283341">
    <property type="component" value="Unassembled WGS sequence"/>
</dbReference>
<gene>
    <name evidence="9" type="ORF">B0H66DRAFT_217876</name>
</gene>
<dbReference type="Gene3D" id="3.40.50.1820">
    <property type="entry name" value="alpha/beta hydrolase"/>
    <property type="match status" value="1"/>
</dbReference>
<dbReference type="GO" id="GO:0016020">
    <property type="term" value="C:membrane"/>
    <property type="evidence" value="ECO:0007669"/>
    <property type="project" value="UniProtKB-SubCell"/>
</dbReference>
<accession>A0AAE0M8N0</accession>
<comment type="caution">
    <text evidence="9">The sequence shown here is derived from an EMBL/GenBank/DDBJ whole genome shotgun (WGS) entry which is preliminary data.</text>
</comment>
<evidence type="ECO:0000256" key="5">
    <source>
        <dbReference type="ARBA" id="ARBA00022824"/>
    </source>
</evidence>
<evidence type="ECO:0000256" key="6">
    <source>
        <dbReference type="ARBA" id="ARBA00023128"/>
    </source>
</evidence>
<dbReference type="InterPro" id="IPR052374">
    <property type="entry name" value="SERAC1"/>
</dbReference>